<dbReference type="PANTHER" id="PTHR46535">
    <property type="entry name" value="NEDD4-BINDING PROTEIN 2"/>
    <property type="match status" value="1"/>
</dbReference>
<dbReference type="InterPro" id="IPR009060">
    <property type="entry name" value="UBA-like_sf"/>
</dbReference>
<feature type="region of interest" description="Disordered" evidence="1">
    <location>
        <begin position="48"/>
        <end position="127"/>
    </location>
</feature>
<feature type="region of interest" description="Disordered" evidence="1">
    <location>
        <begin position="198"/>
        <end position="234"/>
    </location>
</feature>
<accession>A0AA43TX72</accession>
<dbReference type="PANTHER" id="PTHR46535:SF1">
    <property type="entry name" value="NEDD4-BINDING PROTEIN 2"/>
    <property type="match status" value="1"/>
</dbReference>
<dbReference type="InterPro" id="IPR058864">
    <property type="entry name" value="UBA_10"/>
</dbReference>
<gene>
    <name evidence="3" type="ORF">OHK93_000948</name>
</gene>
<proteinExistence type="predicted"/>
<dbReference type="GO" id="GO:0004519">
    <property type="term" value="F:endonuclease activity"/>
    <property type="evidence" value="ECO:0007669"/>
    <property type="project" value="TreeGrafter"/>
</dbReference>
<reference evidence="3" key="1">
    <citation type="journal article" date="2023" name="Genome Biol. Evol.">
        <title>First Whole Genome Sequence and Flow Cytometry Genome Size Data for the Lichen-Forming Fungus Ramalina farinacea (Ascomycota).</title>
        <authorList>
            <person name="Llewellyn T."/>
            <person name="Mian S."/>
            <person name="Hill R."/>
            <person name="Leitch I.J."/>
            <person name="Gaya E."/>
        </authorList>
    </citation>
    <scope>NUCLEOTIDE SEQUENCE</scope>
    <source>
        <strain evidence="3">LIQ254RAFAR</strain>
    </source>
</reference>
<dbReference type="EMBL" id="JAPUFD010000010">
    <property type="protein sequence ID" value="MDI1489750.1"/>
    <property type="molecule type" value="Genomic_DNA"/>
</dbReference>
<dbReference type="Pfam" id="PF26286">
    <property type="entry name" value="UBA_10"/>
    <property type="match status" value="1"/>
</dbReference>
<dbReference type="InterPro" id="IPR002625">
    <property type="entry name" value="Smr_dom"/>
</dbReference>
<dbReference type="PROSITE" id="PS50828">
    <property type="entry name" value="SMR"/>
    <property type="match status" value="1"/>
</dbReference>
<dbReference type="GO" id="GO:0005634">
    <property type="term" value="C:nucleus"/>
    <property type="evidence" value="ECO:0007669"/>
    <property type="project" value="TreeGrafter"/>
</dbReference>
<evidence type="ECO:0000313" key="4">
    <source>
        <dbReference type="Proteomes" id="UP001161017"/>
    </source>
</evidence>
<sequence length="531" mass="57572">MADKPAQLEKEYCPPIDASLFYALVSDYDLSSPDSLLELRTTLDSLKENALEEEDTTFDPSGSNAWRVHEDSDSLSGRPNSWHGDATSTSGSTGDTATTSTSQGLDGLDVSTNRGTGSAHDNDGREWDNLSQDERVESLNHIFPSLKRQDVAFILKQSNNEYDRAVEELLNQSFLEEEVDDTGEKIIKRGVDGFAAPTARSRAKKKKKNAHLERRTSSMPAPMEDGTSDVQASSNRWNGAKEDVDYIASRTFLARAVIASVYHQSGGSLPSTIAAICRQNDLPNPYVADAPLTLMETQTTELMAKTSTLLPSQASALVRLTYPSKASAQELARTLSRSVQRSESTAIAGSSQERSLDLLDGLYTPVSTKSAFSSQQSTERLVASRSAAYGQASAAHRLSKSKPLMGGAAAYYSSVARDASAALRQRESSEARALVASQSRPGEVDLHGVNVKDAVAIARQEVELWWEREAKEWAREGKVRNGGLRMITGRGQHSEGGKGRLGPAVGSMLVREGWKVEIGQGVIDVVGRKRT</sequence>
<keyword evidence="4" id="KW-1185">Reference proteome</keyword>
<dbReference type="SUPFAM" id="SSF160443">
    <property type="entry name" value="SMR domain-like"/>
    <property type="match status" value="1"/>
</dbReference>
<feature type="domain" description="Smr" evidence="2">
    <location>
        <begin position="444"/>
        <end position="531"/>
    </location>
</feature>
<dbReference type="AlphaFoldDB" id="A0AA43TX72"/>
<evidence type="ECO:0000313" key="3">
    <source>
        <dbReference type="EMBL" id="MDI1489750.1"/>
    </source>
</evidence>
<evidence type="ECO:0000256" key="1">
    <source>
        <dbReference type="SAM" id="MobiDB-lite"/>
    </source>
</evidence>
<dbReference type="CDD" id="cd14279">
    <property type="entry name" value="CUE"/>
    <property type="match status" value="1"/>
</dbReference>
<dbReference type="InterPro" id="IPR052772">
    <property type="entry name" value="Endo/PolyKinase_Domain-Protein"/>
</dbReference>
<dbReference type="Proteomes" id="UP001161017">
    <property type="component" value="Unassembled WGS sequence"/>
</dbReference>
<protein>
    <recommendedName>
        <fullName evidence="2">Smr domain-containing protein</fullName>
    </recommendedName>
</protein>
<dbReference type="Gene3D" id="3.30.1370.110">
    <property type="match status" value="1"/>
</dbReference>
<dbReference type="InterPro" id="IPR036063">
    <property type="entry name" value="Smr_dom_sf"/>
</dbReference>
<organism evidence="3 4">
    <name type="scientific">Ramalina farinacea</name>
    <dbReference type="NCBI Taxonomy" id="258253"/>
    <lineage>
        <taxon>Eukaryota</taxon>
        <taxon>Fungi</taxon>
        <taxon>Dikarya</taxon>
        <taxon>Ascomycota</taxon>
        <taxon>Pezizomycotina</taxon>
        <taxon>Lecanoromycetes</taxon>
        <taxon>OSLEUM clade</taxon>
        <taxon>Lecanoromycetidae</taxon>
        <taxon>Lecanorales</taxon>
        <taxon>Lecanorineae</taxon>
        <taxon>Ramalinaceae</taxon>
        <taxon>Ramalina</taxon>
    </lineage>
</organism>
<feature type="compositionally biased region" description="Low complexity" evidence="1">
    <location>
        <begin position="84"/>
        <end position="102"/>
    </location>
</feature>
<dbReference type="SUPFAM" id="SSF46934">
    <property type="entry name" value="UBA-like"/>
    <property type="match status" value="1"/>
</dbReference>
<comment type="caution">
    <text evidence="3">The sequence shown here is derived from an EMBL/GenBank/DDBJ whole genome shotgun (WGS) entry which is preliminary data.</text>
</comment>
<name>A0AA43TX72_9LECA</name>
<evidence type="ECO:0000259" key="2">
    <source>
        <dbReference type="PROSITE" id="PS50828"/>
    </source>
</evidence>